<protein>
    <submittedName>
        <fullName evidence="7">LCP family protein</fullName>
    </submittedName>
    <submittedName>
        <fullName evidence="8">Transcriptional regulator</fullName>
    </submittedName>
</protein>
<evidence type="ECO:0000313" key="10">
    <source>
        <dbReference type="Proteomes" id="UP000570010"/>
    </source>
</evidence>
<keyword evidence="9" id="KW-1185">Reference proteome</keyword>
<dbReference type="Pfam" id="PF03816">
    <property type="entry name" value="LytR_cpsA_psr"/>
    <property type="match status" value="1"/>
</dbReference>
<evidence type="ECO:0000313" key="9">
    <source>
        <dbReference type="Proteomes" id="UP000472971"/>
    </source>
</evidence>
<dbReference type="Proteomes" id="UP000570010">
    <property type="component" value="Unassembled WGS sequence"/>
</dbReference>
<evidence type="ECO:0000256" key="4">
    <source>
        <dbReference type="ARBA" id="ARBA00022989"/>
    </source>
</evidence>
<organism evidence="8 9">
    <name type="scientific">Bacillus aquiflavi</name>
    <dbReference type="NCBI Taxonomy" id="2672567"/>
    <lineage>
        <taxon>Bacteria</taxon>
        <taxon>Bacillati</taxon>
        <taxon>Bacillota</taxon>
        <taxon>Bacilli</taxon>
        <taxon>Bacillales</taxon>
        <taxon>Bacillaceae</taxon>
        <taxon>Bacillus</taxon>
    </lineage>
</organism>
<evidence type="ECO:0000256" key="2">
    <source>
        <dbReference type="ARBA" id="ARBA00022692"/>
    </source>
</evidence>
<evidence type="ECO:0000256" key="1">
    <source>
        <dbReference type="ARBA" id="ARBA00006068"/>
    </source>
</evidence>
<dbReference type="Proteomes" id="UP000472971">
    <property type="component" value="Unassembled WGS sequence"/>
</dbReference>
<dbReference type="EMBL" id="JACEIO010000033">
    <property type="protein sequence ID" value="MBA4538062.1"/>
    <property type="molecule type" value="Genomic_DNA"/>
</dbReference>
<dbReference type="NCBIfam" id="TIGR00350">
    <property type="entry name" value="lytR_cpsA_psr"/>
    <property type="match status" value="1"/>
</dbReference>
<dbReference type="PANTHER" id="PTHR33392">
    <property type="entry name" value="POLYISOPRENYL-TEICHOIC ACID--PEPTIDOGLYCAN TEICHOIC ACID TRANSFERASE TAGU"/>
    <property type="match status" value="1"/>
</dbReference>
<evidence type="ECO:0000256" key="5">
    <source>
        <dbReference type="SAM" id="Phobius"/>
    </source>
</evidence>
<evidence type="ECO:0000256" key="3">
    <source>
        <dbReference type="ARBA" id="ARBA00022968"/>
    </source>
</evidence>
<keyword evidence="4 5" id="KW-1133">Transmembrane helix</keyword>
<keyword evidence="3" id="KW-0735">Signal-anchor</keyword>
<keyword evidence="2 5" id="KW-0812">Transmembrane</keyword>
<accession>A0A6B3W3B6</accession>
<gene>
    <name evidence="8" type="ORF">G4D64_12810</name>
    <name evidence="7" type="ORF">H1Z61_13200</name>
</gene>
<sequence>MKGTRIYIRKQKKRPFKRFLKYVAISILFISILGLGYGGYLAYTINKAADDSYEELNRGTKSELRDSKVTLKDDPVTILLIGVDDYQDEDKGRADALILVTLNPKTKEVALLSIPRDTRTYIPSKKKKHKINHAYAWGDIEGTVDAVQELLDVPVDFYVKAGAKAFQDIIDEIGGITVNVPFDFKQSDLKGNYVYFKEGTMKLDGRKALAFVQMRYEDPEGDFGRQKREQETLKAIADQALSVNTLPKANKIIESLGSNVKTNISLNEMLGLRNFYNEIKNQEFKKLEIEGENIEIENLSFYEPNKDSVDEVSNELRRILEIPNYTVNSNEQSS</sequence>
<dbReference type="EMBL" id="JAAIWN010000032">
    <property type="protein sequence ID" value="NEY82361.1"/>
    <property type="molecule type" value="Genomic_DNA"/>
</dbReference>
<keyword evidence="5" id="KW-0472">Membrane</keyword>
<comment type="caution">
    <text evidence="8">The sequence shown here is derived from an EMBL/GenBank/DDBJ whole genome shotgun (WGS) entry which is preliminary data.</text>
</comment>
<dbReference type="InterPro" id="IPR050922">
    <property type="entry name" value="LytR/CpsA/Psr_CW_biosynth"/>
</dbReference>
<proteinExistence type="inferred from homology"/>
<name>A0A6B3W3B6_9BACI</name>
<dbReference type="RefSeq" id="WP_163242767.1">
    <property type="nucleotide sequence ID" value="NZ_JAAIWN010000032.1"/>
</dbReference>
<feature type="domain" description="Cell envelope-related transcriptional attenuator" evidence="6">
    <location>
        <begin position="93"/>
        <end position="240"/>
    </location>
</feature>
<evidence type="ECO:0000313" key="8">
    <source>
        <dbReference type="EMBL" id="NEY82361.1"/>
    </source>
</evidence>
<dbReference type="Gene3D" id="3.40.630.190">
    <property type="entry name" value="LCP protein"/>
    <property type="match status" value="1"/>
</dbReference>
<evidence type="ECO:0000259" key="6">
    <source>
        <dbReference type="Pfam" id="PF03816"/>
    </source>
</evidence>
<dbReference type="AlphaFoldDB" id="A0A6B3W3B6"/>
<reference evidence="7 10" key="2">
    <citation type="submission" date="2020-07" db="EMBL/GenBank/DDBJ databases">
        <authorList>
            <person name="Feng H."/>
        </authorList>
    </citation>
    <scope>NUCLEOTIDE SEQUENCE [LARGE SCALE GENOMIC DNA]</scope>
    <source>
        <strain evidence="10">s-12</strain>
        <strain evidence="7">S-12</strain>
    </source>
</reference>
<dbReference type="PANTHER" id="PTHR33392:SF6">
    <property type="entry name" value="POLYISOPRENYL-TEICHOIC ACID--PEPTIDOGLYCAN TEICHOIC ACID TRANSFERASE TAGU"/>
    <property type="match status" value="1"/>
</dbReference>
<dbReference type="GO" id="GO:0071555">
    <property type="term" value="P:cell wall organization"/>
    <property type="evidence" value="ECO:0007669"/>
    <property type="project" value="UniProtKB-KW"/>
</dbReference>
<feature type="transmembrane region" description="Helical" evidence="5">
    <location>
        <begin position="20"/>
        <end position="43"/>
    </location>
</feature>
<comment type="similarity">
    <text evidence="1">Belongs to the LytR/CpsA/Psr (LCP) family.</text>
</comment>
<dbReference type="InterPro" id="IPR004474">
    <property type="entry name" value="LytR_CpsA_psr"/>
</dbReference>
<reference evidence="8 9" key="1">
    <citation type="submission" date="2020-02" db="EMBL/GenBank/DDBJ databases">
        <title>Bacillus aquiflavi sp. nov., isolated from yellow water of strong flavor Chinese baijiu in Yibin region of China.</title>
        <authorList>
            <person name="Xie J."/>
        </authorList>
    </citation>
    <scope>NUCLEOTIDE SEQUENCE [LARGE SCALE GENOMIC DNA]</scope>
    <source>
        <strain evidence="8 9">3H-10</strain>
    </source>
</reference>
<evidence type="ECO:0000313" key="7">
    <source>
        <dbReference type="EMBL" id="MBA4538062.1"/>
    </source>
</evidence>